<evidence type="ECO:0000313" key="2">
    <source>
        <dbReference type="Proteomes" id="UP000005466"/>
    </source>
</evidence>
<proteinExistence type="predicted"/>
<gene>
    <name evidence="1" type="ORF">Pgy4_40762</name>
</gene>
<evidence type="ECO:0000313" key="1">
    <source>
        <dbReference type="EMBL" id="EGH19320.1"/>
    </source>
</evidence>
<feature type="non-terminal residue" evidence="1">
    <location>
        <position position="37"/>
    </location>
</feature>
<feature type="non-terminal residue" evidence="1">
    <location>
        <position position="1"/>
    </location>
</feature>
<sequence>VARRYWQDGAAALEAISEETPDPVEALHRFPEIFRRS</sequence>
<accession>F3CJ78</accession>
<dbReference type="Proteomes" id="UP000005466">
    <property type="component" value="Unassembled WGS sequence"/>
</dbReference>
<name>F3CJ78_PSESG</name>
<dbReference type="AlphaFoldDB" id="F3CJ78"/>
<reference evidence="1 2" key="1">
    <citation type="journal article" date="2011" name="PLoS Pathog.">
        <title>Dynamic evolution of pathogenicity revealed by sequencing and comparative genomics of 19 Pseudomonas syringae isolates.</title>
        <authorList>
            <person name="Baltrus D.A."/>
            <person name="Nishimura M.T."/>
            <person name="Romanchuk A."/>
            <person name="Chang J.H."/>
            <person name="Mukhtar M.S."/>
            <person name="Cherkis K."/>
            <person name="Roach J."/>
            <person name="Grant S.R."/>
            <person name="Jones C.D."/>
            <person name="Dangl J.L."/>
        </authorList>
    </citation>
    <scope>NUCLEOTIDE SEQUENCE [LARGE SCALE GENOMIC DNA]</scope>
    <source>
        <strain evidence="2">race 4</strain>
    </source>
</reference>
<dbReference type="EMBL" id="ADWY01003898">
    <property type="protein sequence ID" value="EGH19320.1"/>
    <property type="molecule type" value="Genomic_DNA"/>
</dbReference>
<comment type="caution">
    <text evidence="1">The sequence shown here is derived from an EMBL/GenBank/DDBJ whole genome shotgun (WGS) entry which is preliminary data.</text>
</comment>
<organism evidence="1 2">
    <name type="scientific">Pseudomonas savastanoi pv. glycinea str. race 4</name>
    <dbReference type="NCBI Taxonomy" id="875330"/>
    <lineage>
        <taxon>Bacteria</taxon>
        <taxon>Pseudomonadati</taxon>
        <taxon>Pseudomonadota</taxon>
        <taxon>Gammaproteobacteria</taxon>
        <taxon>Pseudomonadales</taxon>
        <taxon>Pseudomonadaceae</taxon>
        <taxon>Pseudomonas</taxon>
    </lineage>
</organism>
<protein>
    <submittedName>
        <fullName evidence="1">Transcriptional regulatory protein</fullName>
    </submittedName>
</protein>